<feature type="compositionally biased region" description="Basic residues" evidence="1">
    <location>
        <begin position="13"/>
        <end position="22"/>
    </location>
</feature>
<feature type="region of interest" description="Disordered" evidence="1">
    <location>
        <begin position="1"/>
        <end position="22"/>
    </location>
</feature>
<evidence type="ECO:0000313" key="3">
    <source>
        <dbReference type="EMBL" id="KAH9426408.1"/>
    </source>
</evidence>
<reference evidence="3 4" key="2">
    <citation type="journal article" date="2022" name="Mol. Biol. Evol.">
        <title>Comparative Genomics Reveals Insights into the Divergent Evolution of Astigmatic Mites and Household Pest Adaptations.</title>
        <authorList>
            <person name="Xiong Q."/>
            <person name="Wan A.T."/>
            <person name="Liu X."/>
            <person name="Fung C.S."/>
            <person name="Xiao X."/>
            <person name="Malainual N."/>
            <person name="Hou J."/>
            <person name="Wang L."/>
            <person name="Wang M."/>
            <person name="Yang K.Y."/>
            <person name="Cui Y."/>
            <person name="Leung E.L."/>
            <person name="Nong W."/>
            <person name="Shin S.K."/>
            <person name="Au S.W."/>
            <person name="Jeong K.Y."/>
            <person name="Chew F.T."/>
            <person name="Hui J.H."/>
            <person name="Leung T.F."/>
            <person name="Tungtrongchitr A."/>
            <person name="Zhong N."/>
            <person name="Liu Z."/>
            <person name="Tsui S.K."/>
        </authorList>
    </citation>
    <scope>NUCLEOTIDE SEQUENCE [LARGE SCALE GENOMIC DNA]</scope>
    <source>
        <strain evidence="3">Derp</strain>
    </source>
</reference>
<keyword evidence="2" id="KW-1133">Transmembrane helix</keyword>
<name>A0ABQ8JVH1_DERPT</name>
<dbReference type="Proteomes" id="UP000887458">
    <property type="component" value="Unassembled WGS sequence"/>
</dbReference>
<organism evidence="3 4">
    <name type="scientific">Dermatophagoides pteronyssinus</name>
    <name type="common">European house dust mite</name>
    <dbReference type="NCBI Taxonomy" id="6956"/>
    <lineage>
        <taxon>Eukaryota</taxon>
        <taxon>Metazoa</taxon>
        <taxon>Ecdysozoa</taxon>
        <taxon>Arthropoda</taxon>
        <taxon>Chelicerata</taxon>
        <taxon>Arachnida</taxon>
        <taxon>Acari</taxon>
        <taxon>Acariformes</taxon>
        <taxon>Sarcoptiformes</taxon>
        <taxon>Astigmata</taxon>
        <taxon>Psoroptidia</taxon>
        <taxon>Analgoidea</taxon>
        <taxon>Pyroglyphidae</taxon>
        <taxon>Dermatophagoidinae</taxon>
        <taxon>Dermatophagoides</taxon>
    </lineage>
</organism>
<evidence type="ECO:0000256" key="1">
    <source>
        <dbReference type="SAM" id="MobiDB-lite"/>
    </source>
</evidence>
<accession>A0ABQ8JVH1</accession>
<proteinExistence type="predicted"/>
<dbReference type="EMBL" id="NJHN03000010">
    <property type="protein sequence ID" value="KAH9426408.1"/>
    <property type="molecule type" value="Genomic_DNA"/>
</dbReference>
<feature type="transmembrane region" description="Helical" evidence="2">
    <location>
        <begin position="40"/>
        <end position="58"/>
    </location>
</feature>
<gene>
    <name evidence="3" type="ORF">DERP_010976</name>
</gene>
<evidence type="ECO:0000313" key="4">
    <source>
        <dbReference type="Proteomes" id="UP000887458"/>
    </source>
</evidence>
<reference evidence="3 4" key="1">
    <citation type="journal article" date="2018" name="J. Allergy Clin. Immunol.">
        <title>High-quality assembly of Dermatophagoides pteronyssinus genome and transcriptome reveals a wide range of novel allergens.</title>
        <authorList>
            <person name="Liu X.Y."/>
            <person name="Yang K.Y."/>
            <person name="Wang M.Q."/>
            <person name="Kwok J.S."/>
            <person name="Zeng X."/>
            <person name="Yang Z."/>
            <person name="Xiao X.J."/>
            <person name="Lau C.P."/>
            <person name="Li Y."/>
            <person name="Huang Z.M."/>
            <person name="Ba J.G."/>
            <person name="Yim A.K."/>
            <person name="Ouyang C.Y."/>
            <person name="Ngai S.M."/>
            <person name="Chan T.F."/>
            <person name="Leung E.L."/>
            <person name="Liu L."/>
            <person name="Liu Z.G."/>
            <person name="Tsui S.K."/>
        </authorList>
    </citation>
    <scope>NUCLEOTIDE SEQUENCE [LARGE SCALE GENOMIC DNA]</scope>
    <source>
        <strain evidence="3">Derp</strain>
    </source>
</reference>
<keyword evidence="2" id="KW-0812">Transmembrane</keyword>
<keyword evidence="4" id="KW-1185">Reference proteome</keyword>
<feature type="compositionally biased region" description="Basic and acidic residues" evidence="1">
    <location>
        <begin position="1"/>
        <end position="12"/>
    </location>
</feature>
<sequence>MSQKEETYNDKQHLRRRHHHHHRCSGSLNAKFLIRLKLKMPIRIQILLSSSLGFIAAFSIDMELWFYTIVSLIKMLLSRFVIYLIDETVANNDWDVGDSD</sequence>
<evidence type="ECO:0000256" key="2">
    <source>
        <dbReference type="SAM" id="Phobius"/>
    </source>
</evidence>
<keyword evidence="2" id="KW-0472">Membrane</keyword>
<comment type="caution">
    <text evidence="3">The sequence shown here is derived from an EMBL/GenBank/DDBJ whole genome shotgun (WGS) entry which is preliminary data.</text>
</comment>
<protein>
    <submittedName>
        <fullName evidence="3">Uncharacterized protein</fullName>
    </submittedName>
</protein>